<dbReference type="SUPFAM" id="SSF51905">
    <property type="entry name" value="FAD/NAD(P)-binding domain"/>
    <property type="match status" value="1"/>
</dbReference>
<dbReference type="InterPro" id="IPR036188">
    <property type="entry name" value="FAD/NAD-bd_sf"/>
</dbReference>
<name>A0AB36ID89_CORGT</name>
<accession>A0AB36ID89</accession>
<evidence type="ECO:0000256" key="2">
    <source>
        <dbReference type="ARBA" id="ARBA00023033"/>
    </source>
</evidence>
<evidence type="ECO:0000313" key="6">
    <source>
        <dbReference type="Proteomes" id="UP000186091"/>
    </source>
</evidence>
<protein>
    <submittedName>
        <fullName evidence="5">Monooxygenase</fullName>
    </submittedName>
</protein>
<evidence type="ECO:0000259" key="4">
    <source>
        <dbReference type="Pfam" id="PF01494"/>
    </source>
</evidence>
<dbReference type="PANTHER" id="PTHR13789:SF309">
    <property type="entry name" value="PUTATIVE (AFU_ORTHOLOGUE AFUA_6G14510)-RELATED"/>
    <property type="match status" value="1"/>
</dbReference>
<evidence type="ECO:0000256" key="3">
    <source>
        <dbReference type="SAM" id="MobiDB-lite"/>
    </source>
</evidence>
<dbReference type="PRINTS" id="PR00420">
    <property type="entry name" value="RNGMNOXGNASE"/>
</dbReference>
<dbReference type="EMBL" id="LOQT01000013">
    <property type="protein sequence ID" value="OKX83136.1"/>
    <property type="molecule type" value="Genomic_DNA"/>
</dbReference>
<dbReference type="GO" id="GO:0004497">
    <property type="term" value="F:monooxygenase activity"/>
    <property type="evidence" value="ECO:0007669"/>
    <property type="project" value="UniProtKB-KW"/>
</dbReference>
<proteinExistence type="predicted"/>
<dbReference type="InterPro" id="IPR050493">
    <property type="entry name" value="FAD-dep_Monooxygenase_BioMet"/>
</dbReference>
<dbReference type="Gene3D" id="3.50.50.60">
    <property type="entry name" value="FAD/NAD(P)-binding domain"/>
    <property type="match status" value="1"/>
</dbReference>
<evidence type="ECO:0000256" key="1">
    <source>
        <dbReference type="ARBA" id="ARBA00023002"/>
    </source>
</evidence>
<comment type="caution">
    <text evidence="5">The sequence shown here is derived from an EMBL/GenBank/DDBJ whole genome shotgun (WGS) entry which is preliminary data.</text>
</comment>
<gene>
    <name evidence="5" type="ORF">AUP69_05030</name>
</gene>
<feature type="region of interest" description="Disordered" evidence="3">
    <location>
        <begin position="347"/>
        <end position="373"/>
    </location>
</feature>
<sequence length="373" mass="40718">MKTEDLNNINIAIVGGGYAGVTAALALSQIGANVTVYEQAHATGEVGAGIGLRPASIKLFRKLGIFDDIAAVTSPSKAFDIVDAQGNPITTEEWPQKDGDENTTRMIHRRDFIDALTKNLPEGMLQLDHKLIDLKDNGNSATLTFANGNEVTADLVVGADGIRSKVREIFGHYEPVPAFAHAYRVVLDGSEAQGLLTDDNLRLYLDSETGNMIYFLPLRHRGPNGQVSFDITVLSDDTSWSPQVTREEILHAIRNFDERLIRMVENMDLDKVNFRSAFDIDPVETWNSDSIVLIGDAAHAMLHHQGQGANSAVIDGGALADALRNADSLTSALANFVAERKEPTQALQRISRESWNQESASTSAFPEKDQISY</sequence>
<keyword evidence="2 5" id="KW-0503">Monooxygenase</keyword>
<keyword evidence="1" id="KW-0560">Oxidoreductase</keyword>
<organism evidence="5 6">
    <name type="scientific">Corynebacterium glutamicum</name>
    <name type="common">Brevibacterium saccharolyticum</name>
    <dbReference type="NCBI Taxonomy" id="1718"/>
    <lineage>
        <taxon>Bacteria</taxon>
        <taxon>Bacillati</taxon>
        <taxon>Actinomycetota</taxon>
        <taxon>Actinomycetes</taxon>
        <taxon>Mycobacteriales</taxon>
        <taxon>Corynebacteriaceae</taxon>
        <taxon>Corynebacterium</taxon>
    </lineage>
</organism>
<feature type="domain" description="FAD-binding" evidence="4">
    <location>
        <begin position="10"/>
        <end position="325"/>
    </location>
</feature>
<dbReference type="GO" id="GO:0071949">
    <property type="term" value="F:FAD binding"/>
    <property type="evidence" value="ECO:0007669"/>
    <property type="project" value="InterPro"/>
</dbReference>
<dbReference type="InterPro" id="IPR002938">
    <property type="entry name" value="FAD-bd"/>
</dbReference>
<dbReference type="AlphaFoldDB" id="A0AB36ID89"/>
<dbReference type="PANTHER" id="PTHR13789">
    <property type="entry name" value="MONOOXYGENASE"/>
    <property type="match status" value="1"/>
</dbReference>
<reference evidence="5 6" key="1">
    <citation type="submission" date="2015-12" db="EMBL/GenBank/DDBJ databases">
        <title>Genome sequence of Corynebacterium AS 1.542.</title>
        <authorList>
            <person name="Yang J."/>
            <person name="Yang S."/>
        </authorList>
    </citation>
    <scope>NUCLEOTIDE SEQUENCE [LARGE SCALE GENOMIC DNA]</scope>
    <source>
        <strain evidence="5 6">AS 1.542</strain>
    </source>
</reference>
<evidence type="ECO:0000313" key="5">
    <source>
        <dbReference type="EMBL" id="OKX83136.1"/>
    </source>
</evidence>
<dbReference type="Pfam" id="PF01494">
    <property type="entry name" value="FAD_binding_3"/>
    <property type="match status" value="1"/>
</dbReference>
<dbReference type="RefSeq" id="WP_003858575.1">
    <property type="nucleotide sequence ID" value="NZ_JAAOYN010000001.1"/>
</dbReference>
<dbReference type="Proteomes" id="UP000186091">
    <property type="component" value="Unassembled WGS sequence"/>
</dbReference>
<feature type="compositionally biased region" description="Polar residues" evidence="3">
    <location>
        <begin position="347"/>
        <end position="364"/>
    </location>
</feature>